<organism evidence="1 2">
    <name type="scientific">Tumebacillus lipolyticus</name>
    <dbReference type="NCBI Taxonomy" id="1280370"/>
    <lineage>
        <taxon>Bacteria</taxon>
        <taxon>Bacillati</taxon>
        <taxon>Bacillota</taxon>
        <taxon>Bacilli</taxon>
        <taxon>Bacillales</taxon>
        <taxon>Alicyclobacillaceae</taxon>
        <taxon>Tumebacillus</taxon>
    </lineage>
</organism>
<dbReference type="EMBL" id="JBHUIO010000008">
    <property type="protein sequence ID" value="MFD2170853.1"/>
    <property type="molecule type" value="Genomic_DNA"/>
</dbReference>
<comment type="caution">
    <text evidence="1">The sequence shown here is derived from an EMBL/GenBank/DDBJ whole genome shotgun (WGS) entry which is preliminary data.</text>
</comment>
<dbReference type="NCBIfam" id="NF041642">
    <property type="entry name" value="RAxF_45"/>
    <property type="match status" value="1"/>
</dbReference>
<keyword evidence="2" id="KW-1185">Reference proteome</keyword>
<dbReference type="Proteomes" id="UP001597343">
    <property type="component" value="Unassembled WGS sequence"/>
</dbReference>
<evidence type="ECO:0000313" key="1">
    <source>
        <dbReference type="EMBL" id="MFD2170853.1"/>
    </source>
</evidence>
<accession>A0ABW4ZYL6</accession>
<proteinExistence type="predicted"/>
<reference evidence="2" key="1">
    <citation type="journal article" date="2019" name="Int. J. Syst. Evol. Microbiol.">
        <title>The Global Catalogue of Microorganisms (GCM) 10K type strain sequencing project: providing services to taxonomists for standard genome sequencing and annotation.</title>
        <authorList>
            <consortium name="The Broad Institute Genomics Platform"/>
            <consortium name="The Broad Institute Genome Sequencing Center for Infectious Disease"/>
            <person name="Wu L."/>
            <person name="Ma J."/>
        </authorList>
    </citation>
    <scope>NUCLEOTIDE SEQUENCE [LARGE SCALE GENOMIC DNA]</scope>
    <source>
        <strain evidence="2">CGMCC 1.13574</strain>
    </source>
</reference>
<protein>
    <submittedName>
        <fullName evidence="1">RAxF-45 family protein</fullName>
    </submittedName>
</protein>
<dbReference type="RefSeq" id="WP_386047197.1">
    <property type="nucleotide sequence ID" value="NZ_JBHUIO010000008.1"/>
</dbReference>
<name>A0ABW4ZYL6_9BACL</name>
<dbReference type="InterPro" id="IPR048146">
    <property type="entry name" value="RAxF_45-like"/>
</dbReference>
<gene>
    <name evidence="1" type="ORF">ACFSOY_12755</name>
</gene>
<sequence length="44" mass="5034">MNTLFINDRLSQLPRAMFGKFADVTIHGISLPIFNKTIVDQIEK</sequence>
<evidence type="ECO:0000313" key="2">
    <source>
        <dbReference type="Proteomes" id="UP001597343"/>
    </source>
</evidence>